<organism evidence="6 7">
    <name type="scientific">Paracidovorax wautersii</name>
    <dbReference type="NCBI Taxonomy" id="1177982"/>
    <lineage>
        <taxon>Bacteria</taxon>
        <taxon>Pseudomonadati</taxon>
        <taxon>Pseudomonadota</taxon>
        <taxon>Betaproteobacteria</taxon>
        <taxon>Burkholderiales</taxon>
        <taxon>Comamonadaceae</taxon>
        <taxon>Paracidovorax</taxon>
    </lineage>
</organism>
<dbReference type="RefSeq" id="WP_309826779.1">
    <property type="nucleotide sequence ID" value="NZ_JAVIZX010000001.1"/>
</dbReference>
<dbReference type="SUPFAM" id="SSF55073">
    <property type="entry name" value="Nucleotide cyclase"/>
    <property type="match status" value="1"/>
</dbReference>
<dbReference type="InterPro" id="IPR050469">
    <property type="entry name" value="Diguanylate_Cyclase"/>
</dbReference>
<reference evidence="6 7" key="1">
    <citation type="submission" date="2023-08" db="EMBL/GenBank/DDBJ databases">
        <title>Functional and genomic diversity of the sorghum phyllosphere microbiome.</title>
        <authorList>
            <person name="Shade A."/>
        </authorList>
    </citation>
    <scope>NUCLEOTIDE SEQUENCE [LARGE SCALE GENOMIC DNA]</scope>
    <source>
        <strain evidence="6 7">SORGH_AS_0335</strain>
    </source>
</reference>
<dbReference type="Proteomes" id="UP001267710">
    <property type="component" value="Unassembled WGS sequence"/>
</dbReference>
<dbReference type="CDD" id="cd00130">
    <property type="entry name" value="PAS"/>
    <property type="match status" value="2"/>
</dbReference>
<evidence type="ECO:0000259" key="3">
    <source>
        <dbReference type="PROSITE" id="PS50112"/>
    </source>
</evidence>
<dbReference type="PANTHER" id="PTHR45138">
    <property type="entry name" value="REGULATORY COMPONENTS OF SENSORY TRANSDUCTION SYSTEM"/>
    <property type="match status" value="1"/>
</dbReference>
<dbReference type="PROSITE" id="PS50112">
    <property type="entry name" value="PAS"/>
    <property type="match status" value="2"/>
</dbReference>
<sequence>MSSRPIFPLASLEDLERLQDILDHNSDWIWEVDAQGRYTYCSAMVTQLLGRTPAEVIGKTPFDFMPPAEAERVGRAFGTIVSAARPFSGLINRNVRPDGRIVVLETSGVPLFAPDGSLRGYRGIDRDLSDLGERFLQLEGIYDTAPVALCTVDLDGRLVLLNQAMAQMLGGSTDGLRGTLLARLFPAAWERMAAGLQCLQEGQPLEDHEFEWQGQWFYAVSSAMNDALGRVIGLSVAWTDITRRKQVEQQLTEANYRLEHYAQQDYLTGLYNRRYLDERLSREIARARREQRPLSVCMADVDYFKPYNDRLGHIAGDECLRAVAAVLAEGASRPGDVVSRYGGEEFVVILSSTDEEGALAVAERLRAAVDALRLPHPESPCGHVTVSVGAVTRRPARDVAGGEEEEADTVAGLLRMADRALYRAKDRGRNRVAAD</sequence>
<evidence type="ECO:0000256" key="2">
    <source>
        <dbReference type="ARBA" id="ARBA00034247"/>
    </source>
</evidence>
<dbReference type="Pfam" id="PF00990">
    <property type="entry name" value="GGDEF"/>
    <property type="match status" value="1"/>
</dbReference>
<protein>
    <recommendedName>
        <fullName evidence="1">diguanylate cyclase</fullName>
        <ecNumber evidence="1">2.7.7.65</ecNumber>
    </recommendedName>
</protein>
<evidence type="ECO:0000259" key="4">
    <source>
        <dbReference type="PROSITE" id="PS50113"/>
    </source>
</evidence>
<dbReference type="Pfam" id="PF08448">
    <property type="entry name" value="PAS_4"/>
    <property type="match status" value="2"/>
</dbReference>
<keyword evidence="7" id="KW-1185">Reference proteome</keyword>
<dbReference type="Gene3D" id="3.30.450.20">
    <property type="entry name" value="PAS domain"/>
    <property type="match status" value="2"/>
</dbReference>
<comment type="catalytic activity">
    <reaction evidence="2">
        <text>2 GTP = 3',3'-c-di-GMP + 2 diphosphate</text>
        <dbReference type="Rhea" id="RHEA:24898"/>
        <dbReference type="ChEBI" id="CHEBI:33019"/>
        <dbReference type="ChEBI" id="CHEBI:37565"/>
        <dbReference type="ChEBI" id="CHEBI:58805"/>
        <dbReference type="EC" id="2.7.7.65"/>
    </reaction>
</comment>
<dbReference type="Gene3D" id="3.30.70.270">
    <property type="match status" value="1"/>
</dbReference>
<comment type="caution">
    <text evidence="6">The sequence shown here is derived from an EMBL/GenBank/DDBJ whole genome shotgun (WGS) entry which is preliminary data.</text>
</comment>
<dbReference type="SMART" id="SM00086">
    <property type="entry name" value="PAC"/>
    <property type="match status" value="1"/>
</dbReference>
<dbReference type="InterPro" id="IPR013656">
    <property type="entry name" value="PAS_4"/>
</dbReference>
<dbReference type="EC" id="2.7.7.65" evidence="1"/>
<evidence type="ECO:0000256" key="1">
    <source>
        <dbReference type="ARBA" id="ARBA00012528"/>
    </source>
</evidence>
<feature type="domain" description="PAS" evidence="3">
    <location>
        <begin position="14"/>
        <end position="84"/>
    </location>
</feature>
<dbReference type="InterPro" id="IPR000014">
    <property type="entry name" value="PAS"/>
</dbReference>
<dbReference type="PROSITE" id="PS50887">
    <property type="entry name" value="GGDEF"/>
    <property type="match status" value="1"/>
</dbReference>
<dbReference type="PROSITE" id="PS50113">
    <property type="entry name" value="PAC"/>
    <property type="match status" value="1"/>
</dbReference>
<dbReference type="InterPro" id="IPR035965">
    <property type="entry name" value="PAS-like_dom_sf"/>
</dbReference>
<dbReference type="EMBL" id="JAVIZX010000001">
    <property type="protein sequence ID" value="MDR6213336.1"/>
    <property type="molecule type" value="Genomic_DNA"/>
</dbReference>
<dbReference type="SMART" id="SM00267">
    <property type="entry name" value="GGDEF"/>
    <property type="match status" value="1"/>
</dbReference>
<dbReference type="InterPro" id="IPR000700">
    <property type="entry name" value="PAS-assoc_C"/>
</dbReference>
<evidence type="ECO:0000313" key="7">
    <source>
        <dbReference type="Proteomes" id="UP001267710"/>
    </source>
</evidence>
<accession>A0ABU1I8N1</accession>
<dbReference type="InterPro" id="IPR029787">
    <property type="entry name" value="Nucleotide_cyclase"/>
</dbReference>
<feature type="domain" description="PAC" evidence="4">
    <location>
        <begin position="203"/>
        <end position="253"/>
    </location>
</feature>
<evidence type="ECO:0000259" key="5">
    <source>
        <dbReference type="PROSITE" id="PS50887"/>
    </source>
</evidence>
<dbReference type="InterPro" id="IPR000160">
    <property type="entry name" value="GGDEF_dom"/>
</dbReference>
<dbReference type="PANTHER" id="PTHR45138:SF9">
    <property type="entry name" value="DIGUANYLATE CYCLASE DGCM-RELATED"/>
    <property type="match status" value="1"/>
</dbReference>
<dbReference type="CDD" id="cd01949">
    <property type="entry name" value="GGDEF"/>
    <property type="match status" value="1"/>
</dbReference>
<dbReference type="InterPro" id="IPR043128">
    <property type="entry name" value="Rev_trsase/Diguanyl_cyclase"/>
</dbReference>
<name>A0ABU1I8N1_9BURK</name>
<dbReference type="NCBIfam" id="TIGR00254">
    <property type="entry name" value="GGDEF"/>
    <property type="match status" value="1"/>
</dbReference>
<gene>
    <name evidence="6" type="ORF">QE399_001025</name>
</gene>
<dbReference type="SMART" id="SM00091">
    <property type="entry name" value="PAS"/>
    <property type="match status" value="2"/>
</dbReference>
<feature type="domain" description="PAS" evidence="3">
    <location>
        <begin position="134"/>
        <end position="178"/>
    </location>
</feature>
<proteinExistence type="predicted"/>
<feature type="domain" description="GGDEF" evidence="5">
    <location>
        <begin position="292"/>
        <end position="435"/>
    </location>
</feature>
<dbReference type="InterPro" id="IPR001610">
    <property type="entry name" value="PAC"/>
</dbReference>
<dbReference type="SUPFAM" id="SSF55785">
    <property type="entry name" value="PYP-like sensor domain (PAS domain)"/>
    <property type="match status" value="2"/>
</dbReference>
<dbReference type="NCBIfam" id="TIGR00229">
    <property type="entry name" value="sensory_box"/>
    <property type="match status" value="2"/>
</dbReference>
<evidence type="ECO:0000313" key="6">
    <source>
        <dbReference type="EMBL" id="MDR6213336.1"/>
    </source>
</evidence>